<accession>A0A370TFR9</accession>
<reference evidence="2 3" key="1">
    <citation type="journal article" date="2018" name="IMA Fungus">
        <title>IMA Genome-F 9: Draft genome sequence of Annulohypoxylon stygium, Aspergillus mulundensis, Berkeleyomyces basicola (syn. Thielaviopsis basicola), Ceratocystis smalleyi, two Cercospora beticola strains, Coleophoma cylindrospora, Fusarium fracticaudum, Phialophora cf. hyalina, and Morchella septimelata.</title>
        <authorList>
            <person name="Wingfield B.D."/>
            <person name="Bills G.F."/>
            <person name="Dong Y."/>
            <person name="Huang W."/>
            <person name="Nel W.J."/>
            <person name="Swalarsk-Parry B.S."/>
            <person name="Vaghefi N."/>
            <person name="Wilken P.M."/>
            <person name="An Z."/>
            <person name="de Beer Z.W."/>
            <person name="De Vos L."/>
            <person name="Chen L."/>
            <person name="Duong T.A."/>
            <person name="Gao Y."/>
            <person name="Hammerbacher A."/>
            <person name="Kikkert J.R."/>
            <person name="Li Y."/>
            <person name="Li H."/>
            <person name="Li K."/>
            <person name="Li Q."/>
            <person name="Liu X."/>
            <person name="Ma X."/>
            <person name="Naidoo K."/>
            <person name="Pethybridge S.J."/>
            <person name="Sun J."/>
            <person name="Steenkamp E.T."/>
            <person name="van der Nest M.A."/>
            <person name="van Wyk S."/>
            <person name="Wingfield M.J."/>
            <person name="Xiong C."/>
            <person name="Yue Q."/>
            <person name="Zhang X."/>
        </authorList>
    </citation>
    <scope>NUCLEOTIDE SEQUENCE [LARGE SCALE GENOMIC DNA]</scope>
    <source>
        <strain evidence="2 3">BP 5553</strain>
    </source>
</reference>
<dbReference type="Proteomes" id="UP000254866">
    <property type="component" value="Unassembled WGS sequence"/>
</dbReference>
<evidence type="ECO:0000313" key="3">
    <source>
        <dbReference type="Proteomes" id="UP000254866"/>
    </source>
</evidence>
<dbReference type="EMBL" id="NPIC01000008">
    <property type="protein sequence ID" value="RDL33744.1"/>
    <property type="molecule type" value="Genomic_DNA"/>
</dbReference>
<feature type="signal peptide" evidence="1">
    <location>
        <begin position="1"/>
        <end position="19"/>
    </location>
</feature>
<gene>
    <name evidence="2" type="ORF">BP5553_08112</name>
</gene>
<organism evidence="2 3">
    <name type="scientific">Venustampulla echinocandica</name>
    <dbReference type="NCBI Taxonomy" id="2656787"/>
    <lineage>
        <taxon>Eukaryota</taxon>
        <taxon>Fungi</taxon>
        <taxon>Dikarya</taxon>
        <taxon>Ascomycota</taxon>
        <taxon>Pezizomycotina</taxon>
        <taxon>Leotiomycetes</taxon>
        <taxon>Helotiales</taxon>
        <taxon>Pleuroascaceae</taxon>
        <taxon>Venustampulla</taxon>
    </lineage>
</organism>
<comment type="caution">
    <text evidence="2">The sequence shown here is derived from an EMBL/GenBank/DDBJ whole genome shotgun (WGS) entry which is preliminary data.</text>
</comment>
<dbReference type="RefSeq" id="XP_031867026.1">
    <property type="nucleotide sequence ID" value="XM_032016735.1"/>
</dbReference>
<name>A0A370TFR9_9HELO</name>
<feature type="chain" id="PRO_5016927685" evidence="1">
    <location>
        <begin position="20"/>
        <end position="120"/>
    </location>
</feature>
<sequence length="120" mass="13065">MHFQNIIKIAVLALPFVNASPIASGHEVREAHVDALVDRSTLCYVNSKRSAEAHPECKRIAEPSPGTLCYVNSKRSAEANPECKRNAEPSPGTLCYVNSKRAAEAHPECKRNVAPSPETL</sequence>
<keyword evidence="1" id="KW-0732">Signal</keyword>
<dbReference type="AlphaFoldDB" id="A0A370TFR9"/>
<keyword evidence="3" id="KW-1185">Reference proteome</keyword>
<evidence type="ECO:0000256" key="1">
    <source>
        <dbReference type="SAM" id="SignalP"/>
    </source>
</evidence>
<protein>
    <submittedName>
        <fullName evidence="2">Uncharacterized protein</fullName>
    </submittedName>
</protein>
<dbReference type="GeneID" id="43600961"/>
<evidence type="ECO:0000313" key="2">
    <source>
        <dbReference type="EMBL" id="RDL33744.1"/>
    </source>
</evidence>
<proteinExistence type="predicted"/>